<dbReference type="InterPro" id="IPR007267">
    <property type="entry name" value="GtrA_DPMS_TM"/>
</dbReference>
<dbReference type="PANTHER" id="PTHR38459:SF1">
    <property type="entry name" value="PROPHAGE BACTOPRENOL-LINKED GLUCOSE TRANSLOCASE HOMOLOG"/>
    <property type="match status" value="1"/>
</dbReference>
<proteinExistence type="inferred from homology"/>
<evidence type="ECO:0000259" key="7">
    <source>
        <dbReference type="Pfam" id="PF04138"/>
    </source>
</evidence>
<feature type="transmembrane region" description="Helical" evidence="6">
    <location>
        <begin position="147"/>
        <end position="165"/>
    </location>
</feature>
<feature type="domain" description="GtrA/DPMS transmembrane" evidence="7">
    <location>
        <begin position="147"/>
        <end position="177"/>
    </location>
</feature>
<comment type="subcellular location">
    <subcellularLocation>
        <location evidence="1">Membrane</location>
        <topology evidence="1">Multi-pass membrane protein</topology>
    </subcellularLocation>
</comment>
<organism evidence="8 9">
    <name type="scientific">Corynebacterium massiliense DSM 45435</name>
    <dbReference type="NCBI Taxonomy" id="1121364"/>
    <lineage>
        <taxon>Bacteria</taxon>
        <taxon>Bacillati</taxon>
        <taxon>Actinomycetota</taxon>
        <taxon>Actinomycetes</taxon>
        <taxon>Mycobacteriales</taxon>
        <taxon>Corynebacteriaceae</taxon>
        <taxon>Corynebacterium</taxon>
    </lineage>
</organism>
<dbReference type="Proteomes" id="UP001220064">
    <property type="component" value="Chromosome"/>
</dbReference>
<comment type="similarity">
    <text evidence="2">Belongs to the GtrA family.</text>
</comment>
<evidence type="ECO:0000313" key="9">
    <source>
        <dbReference type="Proteomes" id="UP001220064"/>
    </source>
</evidence>
<evidence type="ECO:0000256" key="5">
    <source>
        <dbReference type="ARBA" id="ARBA00023136"/>
    </source>
</evidence>
<accession>A0ABY7U6C3</accession>
<protein>
    <submittedName>
        <fullName evidence="8">GtrA-like protein</fullName>
    </submittedName>
</protein>
<evidence type="ECO:0000256" key="4">
    <source>
        <dbReference type="ARBA" id="ARBA00022989"/>
    </source>
</evidence>
<evidence type="ECO:0000313" key="8">
    <source>
        <dbReference type="EMBL" id="WCZ32257.1"/>
    </source>
</evidence>
<feature type="domain" description="GtrA/DPMS transmembrane" evidence="7">
    <location>
        <begin position="18"/>
        <end position="125"/>
    </location>
</feature>
<feature type="transmembrane region" description="Helical" evidence="6">
    <location>
        <begin position="65"/>
        <end position="84"/>
    </location>
</feature>
<dbReference type="InterPro" id="IPR051401">
    <property type="entry name" value="GtrA_CellWall_Glycosyl"/>
</dbReference>
<dbReference type="RefSeq" id="WP_022862545.1">
    <property type="nucleotide sequence ID" value="NZ_ATVG01000002.1"/>
</dbReference>
<evidence type="ECO:0000256" key="6">
    <source>
        <dbReference type="SAM" id="Phobius"/>
    </source>
</evidence>
<dbReference type="EMBL" id="CP063189">
    <property type="protein sequence ID" value="WCZ32257.1"/>
    <property type="molecule type" value="Genomic_DNA"/>
</dbReference>
<evidence type="ECO:0000256" key="2">
    <source>
        <dbReference type="ARBA" id="ARBA00009399"/>
    </source>
</evidence>
<keyword evidence="3 6" id="KW-0812">Transmembrane</keyword>
<gene>
    <name evidence="8" type="ORF">CMASS_04030</name>
</gene>
<keyword evidence="5 6" id="KW-0472">Membrane</keyword>
<keyword evidence="9" id="KW-1185">Reference proteome</keyword>
<dbReference type="Pfam" id="PF04138">
    <property type="entry name" value="GtrA_DPMS_TM"/>
    <property type="match status" value="2"/>
</dbReference>
<evidence type="ECO:0000256" key="1">
    <source>
        <dbReference type="ARBA" id="ARBA00004141"/>
    </source>
</evidence>
<keyword evidence="4 6" id="KW-1133">Transmembrane helix</keyword>
<name>A0ABY7U6C3_9CORY</name>
<evidence type="ECO:0000256" key="3">
    <source>
        <dbReference type="ARBA" id="ARBA00022692"/>
    </source>
</evidence>
<reference evidence="8 9" key="1">
    <citation type="submission" date="2020-10" db="EMBL/GenBank/DDBJ databases">
        <title>Complete genome sequence of Corynebacterium massiliense DSM 45435, type strain of Corynebacterium massiliense.</title>
        <authorList>
            <person name="Busche T."/>
            <person name="Kalinowski J."/>
            <person name="Ruckert C."/>
        </authorList>
    </citation>
    <scope>NUCLEOTIDE SEQUENCE [LARGE SCALE GENOMIC DNA]</scope>
    <source>
        <strain evidence="8 9">DSM 45435</strain>
    </source>
</reference>
<sequence>MGVARAVAGGRNLTQFFKFGMVGASGAVVQLVVYSLLLKLGLYGFGVTEHDVVFPIPFTEFNIRWYNVFTALGFLAANTTNYQLNRMWTFKESTKVSWWRGFFPFLLTGLGAFVIQQFVLVLLMNPTSPIGLPSDLLDDSSGLRRKSYWATLIAIIVATPVNFVINKLWTFRSAPDPQKAAVVEEAQPA</sequence>
<feature type="transmembrane region" description="Helical" evidence="6">
    <location>
        <begin position="105"/>
        <end position="127"/>
    </location>
</feature>
<feature type="transmembrane region" description="Helical" evidence="6">
    <location>
        <begin position="21"/>
        <end position="45"/>
    </location>
</feature>
<dbReference type="PANTHER" id="PTHR38459">
    <property type="entry name" value="PROPHAGE BACTOPRENOL-LINKED GLUCOSE TRANSLOCASE HOMOLOG"/>
    <property type="match status" value="1"/>
</dbReference>